<comment type="caution">
    <text evidence="1">The sequence shown here is derived from an EMBL/GenBank/DDBJ whole genome shotgun (WGS) entry which is preliminary data.</text>
</comment>
<dbReference type="Proteomes" id="UP000276061">
    <property type="component" value="Unassembled WGS sequence"/>
</dbReference>
<evidence type="ECO:0008006" key="3">
    <source>
        <dbReference type="Google" id="ProtNLM"/>
    </source>
</evidence>
<proteinExistence type="predicted"/>
<dbReference type="Gene3D" id="1.10.1200.10">
    <property type="entry name" value="ACP-like"/>
    <property type="match status" value="1"/>
</dbReference>
<accession>A0A3N0G8P6</accession>
<organism evidence="1 2">
    <name type="scientific">Dickeya undicola</name>
    <dbReference type="NCBI Taxonomy" id="1577887"/>
    <lineage>
        <taxon>Bacteria</taxon>
        <taxon>Pseudomonadati</taxon>
        <taxon>Pseudomonadota</taxon>
        <taxon>Gammaproteobacteria</taxon>
        <taxon>Enterobacterales</taxon>
        <taxon>Pectobacteriaceae</taxon>
        <taxon>Dickeya</taxon>
    </lineage>
</organism>
<sequence>MDYPVITHHDDDTLHTLLRDKLTAIGIDQGRIAEIFQGAPLFGEEGRLDSINIVTLIAVLSDHCEAVCNLSGDLFDLTNDRVFDAFQNLTSLTRFLRERLYHG</sequence>
<dbReference type="RefSeq" id="WP_123252075.1">
    <property type="nucleotide sequence ID" value="NZ_RJLR01000007.1"/>
</dbReference>
<gene>
    <name evidence="1" type="ORF">EF878_03885</name>
</gene>
<dbReference type="OrthoDB" id="6430230at2"/>
<protein>
    <recommendedName>
        <fullName evidence="3">Acyl carrier protein</fullName>
    </recommendedName>
</protein>
<evidence type="ECO:0000313" key="1">
    <source>
        <dbReference type="EMBL" id="RNM08875.1"/>
    </source>
</evidence>
<dbReference type="InterPro" id="IPR036736">
    <property type="entry name" value="ACP-like_sf"/>
</dbReference>
<dbReference type="AlphaFoldDB" id="A0A3N0G8P6"/>
<name>A0A3N0G8P6_9GAMM</name>
<dbReference type="EMBL" id="RJLR01000007">
    <property type="protein sequence ID" value="RNM08875.1"/>
    <property type="molecule type" value="Genomic_DNA"/>
</dbReference>
<evidence type="ECO:0000313" key="2">
    <source>
        <dbReference type="Proteomes" id="UP000276061"/>
    </source>
</evidence>
<reference evidence="1 2" key="1">
    <citation type="submission" date="2018-11" db="EMBL/GenBank/DDBJ databases">
        <title>Characterization of surface water Dickeya isolates.</title>
        <authorList>
            <person name="Van Gijsegem F."/>
            <person name="Pedron J."/>
        </authorList>
    </citation>
    <scope>NUCLEOTIDE SEQUENCE [LARGE SCALE GENOMIC DNA]</scope>
    <source>
        <strain evidence="1 2">FVG1-MFV-O17</strain>
    </source>
</reference>